<dbReference type="OrthoDB" id="7313036at2"/>
<evidence type="ECO:0000256" key="2">
    <source>
        <dbReference type="ARBA" id="ARBA00022448"/>
    </source>
</evidence>
<keyword evidence="2 11" id="KW-0813">Transport</keyword>
<dbReference type="Proteomes" id="UP000265366">
    <property type="component" value="Unassembled WGS sequence"/>
</dbReference>
<keyword evidence="6" id="KW-0408">Iron</keyword>
<evidence type="ECO:0000256" key="12">
    <source>
        <dbReference type="RuleBase" id="RU003357"/>
    </source>
</evidence>
<name>A0A3A1PEI9_9SPHN</name>
<dbReference type="PROSITE" id="PS52016">
    <property type="entry name" value="TONB_DEPENDENT_REC_3"/>
    <property type="match status" value="1"/>
</dbReference>
<keyword evidence="7" id="KW-0406">Ion transport</keyword>
<keyword evidence="10 11" id="KW-0998">Cell outer membrane</keyword>
<evidence type="ECO:0000256" key="1">
    <source>
        <dbReference type="ARBA" id="ARBA00004571"/>
    </source>
</evidence>
<evidence type="ECO:0000256" key="13">
    <source>
        <dbReference type="SAM" id="MobiDB-lite"/>
    </source>
</evidence>
<dbReference type="Pfam" id="PF00593">
    <property type="entry name" value="TonB_dep_Rec_b-barrel"/>
    <property type="match status" value="1"/>
</dbReference>
<dbReference type="Pfam" id="PF07715">
    <property type="entry name" value="Plug"/>
    <property type="match status" value="1"/>
</dbReference>
<keyword evidence="5 11" id="KW-0812">Transmembrane</keyword>
<dbReference type="AlphaFoldDB" id="A0A3A1PEI9"/>
<feature type="domain" description="TonB-dependent receptor plug" evidence="15">
    <location>
        <begin position="98"/>
        <end position="208"/>
    </location>
</feature>
<organism evidence="16 17">
    <name type="scientific">Aurantiacibacter xanthus</name>
    <dbReference type="NCBI Taxonomy" id="1784712"/>
    <lineage>
        <taxon>Bacteria</taxon>
        <taxon>Pseudomonadati</taxon>
        <taxon>Pseudomonadota</taxon>
        <taxon>Alphaproteobacteria</taxon>
        <taxon>Sphingomonadales</taxon>
        <taxon>Erythrobacteraceae</taxon>
        <taxon>Aurantiacibacter</taxon>
    </lineage>
</organism>
<evidence type="ECO:0000313" key="16">
    <source>
        <dbReference type="EMBL" id="RIV91424.1"/>
    </source>
</evidence>
<sequence length="878" mass="95436">MIAQARRQASRPRRSDRSLRPLAAIYEQRSREHRRQLGRDTMTSGAFGLSKSMLRASTAGTVALMLASSPALAQTEGDTERTRDTTIVVTAQMREQVLQDVPLSITAVTADMLEARSQTSLPQISDQTPSLILQQNPSGSGNSMRAFIRGVGQADQSPSVEPGVGIYIDDIYFGTVTASAFDLSDLERIEVLRGPQGTLAGMNSAGGAIKLYSRKPNGEGGYVEATIGSFKRRDVKASADFTVARDLYARISGVTRNRDGYVTRYDYACLNPGDPDVVSGAIPRLASGSDCELGTLGNQQMYAMRGQLRFAPSSVPLEINLSGDYTRDTSETQASVLIASAESANAGSANPTDRSGLSIPYQGVAYDDRFVPYGQYRRAGAVLNDGFASYANFYDPGVMYSAIAAPPGPPSAYVAGAPLGPFIAESASQVDGWGVSGSISYELSDSLSLLSITGYRKYESLSGSDNDNSPVVFIQDTTKFYHHQFSQELRLSGNLVDDTVHFTLGGFYYDASTRYEGRIHTPFSGFCPAATPCFSFINDDTADLTSYAGFANVAWDITPSLTLEGGLRVTHEQKDYTYARYNPDGNGEYLPLSNPQNPLTGQVGKYEETLTDYRLAASYRVSESLMLFAQFATGFKGGGVAPRPYSFQQIRPFGAEKIKAYEAGFKADLLGRAVRLNATAFYMDYEGYQGVPQVCLDADGEQLPVDQGGVPGLCGQYLNIGDARVQGFELETTIEPVWGLVFDGSMSLTDFEFTAINFPTTSIVVGSKRPGIGEFKWAAGVQYTLDIAGVGSLTPRFDVVYTPGYCGNFTCDPNVNVDEYTLANARLTFRSEDEDWSVSLEATNLFDSYYYLNKFSSYYVTGQPGRPQEFALTLRRNF</sequence>
<evidence type="ECO:0000256" key="9">
    <source>
        <dbReference type="ARBA" id="ARBA00023136"/>
    </source>
</evidence>
<proteinExistence type="inferred from homology"/>
<keyword evidence="16" id="KW-0675">Receptor</keyword>
<gene>
    <name evidence="16" type="ORF">D2V17_03100</name>
</gene>
<keyword evidence="4" id="KW-0410">Iron transport</keyword>
<keyword evidence="3 11" id="KW-1134">Transmembrane beta strand</keyword>
<evidence type="ECO:0000256" key="8">
    <source>
        <dbReference type="ARBA" id="ARBA00023077"/>
    </source>
</evidence>
<comment type="similarity">
    <text evidence="11 12">Belongs to the TonB-dependent receptor family.</text>
</comment>
<feature type="region of interest" description="Disordered" evidence="13">
    <location>
        <begin position="1"/>
        <end position="22"/>
    </location>
</feature>
<dbReference type="GO" id="GO:0006826">
    <property type="term" value="P:iron ion transport"/>
    <property type="evidence" value="ECO:0007669"/>
    <property type="project" value="UniProtKB-KW"/>
</dbReference>
<evidence type="ECO:0000256" key="10">
    <source>
        <dbReference type="ARBA" id="ARBA00023237"/>
    </source>
</evidence>
<evidence type="ECO:0000256" key="5">
    <source>
        <dbReference type="ARBA" id="ARBA00022692"/>
    </source>
</evidence>
<evidence type="ECO:0000259" key="15">
    <source>
        <dbReference type="Pfam" id="PF07715"/>
    </source>
</evidence>
<accession>A0A3A1PEI9</accession>
<dbReference type="GO" id="GO:0009279">
    <property type="term" value="C:cell outer membrane"/>
    <property type="evidence" value="ECO:0007669"/>
    <property type="project" value="UniProtKB-SubCell"/>
</dbReference>
<keyword evidence="8 12" id="KW-0798">TonB box</keyword>
<dbReference type="InterPro" id="IPR039426">
    <property type="entry name" value="TonB-dep_rcpt-like"/>
</dbReference>
<dbReference type="PANTHER" id="PTHR32552">
    <property type="entry name" value="FERRICHROME IRON RECEPTOR-RELATED"/>
    <property type="match status" value="1"/>
</dbReference>
<evidence type="ECO:0000256" key="11">
    <source>
        <dbReference type="PROSITE-ProRule" id="PRU01360"/>
    </source>
</evidence>
<evidence type="ECO:0000256" key="4">
    <source>
        <dbReference type="ARBA" id="ARBA00022496"/>
    </source>
</evidence>
<dbReference type="EMBL" id="QXFM01000022">
    <property type="protein sequence ID" value="RIV91424.1"/>
    <property type="molecule type" value="Genomic_DNA"/>
</dbReference>
<protein>
    <submittedName>
        <fullName evidence="16">TonB-dependent receptor</fullName>
    </submittedName>
</protein>
<dbReference type="SUPFAM" id="SSF56935">
    <property type="entry name" value="Porins"/>
    <property type="match status" value="1"/>
</dbReference>
<dbReference type="InterPro" id="IPR000531">
    <property type="entry name" value="Beta-barrel_TonB"/>
</dbReference>
<dbReference type="Gene3D" id="2.40.170.20">
    <property type="entry name" value="TonB-dependent receptor, beta-barrel domain"/>
    <property type="match status" value="2"/>
</dbReference>
<reference evidence="16 17" key="1">
    <citation type="submission" date="2018-08" db="EMBL/GenBank/DDBJ databases">
        <title>Erythrobacter zhengii sp.nov., a bacterium isolated from deep-sea sediment.</title>
        <authorList>
            <person name="Fang C."/>
            <person name="Wu Y.-H."/>
            <person name="Sun C."/>
            <person name="Wang H."/>
            <person name="Cheng H."/>
            <person name="Meng F.-X."/>
            <person name="Wang C.-S."/>
            <person name="Xu X.-W."/>
        </authorList>
    </citation>
    <scope>NUCLEOTIDE SEQUENCE [LARGE SCALE GENOMIC DNA]</scope>
    <source>
        <strain evidence="16 17">CCTCC AB 2015396</strain>
    </source>
</reference>
<dbReference type="PANTHER" id="PTHR32552:SF81">
    <property type="entry name" value="TONB-DEPENDENT OUTER MEMBRANE RECEPTOR"/>
    <property type="match status" value="1"/>
</dbReference>
<dbReference type="InterPro" id="IPR036942">
    <property type="entry name" value="Beta-barrel_TonB_sf"/>
</dbReference>
<keyword evidence="9 11" id="KW-0472">Membrane</keyword>
<comment type="caution">
    <text evidence="16">The sequence shown here is derived from an EMBL/GenBank/DDBJ whole genome shotgun (WGS) entry which is preliminary data.</text>
</comment>
<dbReference type="InterPro" id="IPR012910">
    <property type="entry name" value="Plug_dom"/>
</dbReference>
<evidence type="ECO:0000256" key="3">
    <source>
        <dbReference type="ARBA" id="ARBA00022452"/>
    </source>
</evidence>
<evidence type="ECO:0000256" key="6">
    <source>
        <dbReference type="ARBA" id="ARBA00023004"/>
    </source>
</evidence>
<keyword evidence="17" id="KW-1185">Reference proteome</keyword>
<evidence type="ECO:0000259" key="14">
    <source>
        <dbReference type="Pfam" id="PF00593"/>
    </source>
</evidence>
<feature type="domain" description="TonB-dependent receptor-like beta-barrel" evidence="14">
    <location>
        <begin position="387"/>
        <end position="845"/>
    </location>
</feature>
<comment type="subcellular location">
    <subcellularLocation>
        <location evidence="1 11">Cell outer membrane</location>
        <topology evidence="1 11">Multi-pass membrane protein</topology>
    </subcellularLocation>
</comment>
<evidence type="ECO:0000256" key="7">
    <source>
        <dbReference type="ARBA" id="ARBA00023065"/>
    </source>
</evidence>
<evidence type="ECO:0000313" key="17">
    <source>
        <dbReference type="Proteomes" id="UP000265366"/>
    </source>
</evidence>